<evidence type="ECO:0000313" key="8">
    <source>
        <dbReference type="Proteomes" id="UP000029725"/>
    </source>
</evidence>
<keyword evidence="8" id="KW-1185">Reference proteome</keyword>
<dbReference type="Pfam" id="PF00076">
    <property type="entry name" value="RRM_1"/>
    <property type="match status" value="1"/>
</dbReference>
<gene>
    <name evidence="5" type="primary">PRT1</name>
    <name evidence="7" type="ORF">DI09_9p280</name>
</gene>
<evidence type="ECO:0000256" key="4">
    <source>
        <dbReference type="ARBA" id="ARBA00022917"/>
    </source>
</evidence>
<keyword evidence="1 5" id="KW-0963">Cytoplasm</keyword>
<dbReference type="InterPro" id="IPR000504">
    <property type="entry name" value="RRM_dom"/>
</dbReference>
<dbReference type="Pfam" id="PF08662">
    <property type="entry name" value="eIF2A"/>
    <property type="match status" value="1"/>
</dbReference>
<dbReference type="GO" id="GO:0031369">
    <property type="term" value="F:translation initiation factor binding"/>
    <property type="evidence" value="ECO:0007669"/>
    <property type="project" value="InterPro"/>
</dbReference>
<dbReference type="InterPro" id="IPR035979">
    <property type="entry name" value="RBD_domain_sf"/>
</dbReference>
<dbReference type="PROSITE" id="PS50102">
    <property type="entry name" value="RRM"/>
    <property type="match status" value="1"/>
</dbReference>
<comment type="function">
    <text evidence="5">RNA-binding component of the eukaryotic translation initiation factor 3 (eIF-3) complex, which is involved in protein synthesis of a specialized repertoire of mRNAs and, together with other initiation factors, stimulates binding of mRNA and methionyl-tRNAi to the 40S ribosome. The eIF-3 complex specifically targets and initiates translation of a subset of mRNAs involved in cell proliferation.</text>
</comment>
<dbReference type="PANTHER" id="PTHR14068">
    <property type="entry name" value="EUKARYOTIC TRANSLATION INITIATION FACTOR 3 EIF3 -RELATED"/>
    <property type="match status" value="1"/>
</dbReference>
<evidence type="ECO:0000313" key="7">
    <source>
        <dbReference type="EMBL" id="KGG49945.1"/>
    </source>
</evidence>
<dbReference type="SUPFAM" id="SSF69322">
    <property type="entry name" value="Tricorn protease domain 2"/>
    <property type="match status" value="1"/>
</dbReference>
<dbReference type="GO" id="GO:0003743">
    <property type="term" value="F:translation initiation factor activity"/>
    <property type="evidence" value="ECO:0007669"/>
    <property type="project" value="UniProtKB-UniRule"/>
</dbReference>
<dbReference type="InterPro" id="IPR012677">
    <property type="entry name" value="Nucleotide-bd_a/b_plait_sf"/>
</dbReference>
<dbReference type="PANTHER" id="PTHR14068:SF0">
    <property type="entry name" value="EUKARYOTIC TRANSLATION INITIATION FACTOR 3 SUBUNIT B"/>
    <property type="match status" value="1"/>
</dbReference>
<dbReference type="HOGENOM" id="CLU_011152_2_0_1"/>
<dbReference type="HAMAP" id="MF_03001">
    <property type="entry name" value="eIF3b"/>
    <property type="match status" value="1"/>
</dbReference>
<dbReference type="EMBL" id="JMKJ01000612">
    <property type="protein sequence ID" value="KGG49945.1"/>
    <property type="molecule type" value="Genomic_DNA"/>
</dbReference>
<keyword evidence="4 5" id="KW-0648">Protein biosynthesis</keyword>
<feature type="domain" description="RRM" evidence="6">
    <location>
        <begin position="34"/>
        <end position="122"/>
    </location>
</feature>
<dbReference type="OrthoDB" id="10250414at2759"/>
<evidence type="ECO:0000256" key="2">
    <source>
        <dbReference type="ARBA" id="ARBA00022540"/>
    </source>
</evidence>
<comment type="subunit">
    <text evidence="5">Component of the eukaryotic translation initiation factor 3 (eIF-3) complex.</text>
</comment>
<name>A0A098VLZ3_9MICR</name>
<keyword evidence="3 5" id="KW-0694">RNA-binding</keyword>
<dbReference type="RefSeq" id="XP_013236372.1">
    <property type="nucleotide sequence ID" value="XM_013380918.1"/>
</dbReference>
<dbReference type="InterPro" id="IPR015943">
    <property type="entry name" value="WD40/YVTN_repeat-like_dom_sf"/>
</dbReference>
<dbReference type="InterPro" id="IPR013979">
    <property type="entry name" value="TIF_beta_prop-like"/>
</dbReference>
<dbReference type="SUPFAM" id="SSF54928">
    <property type="entry name" value="RNA-binding domain, RBD"/>
    <property type="match status" value="1"/>
</dbReference>
<dbReference type="Gene3D" id="2.130.10.10">
    <property type="entry name" value="YVTN repeat-like/Quinoprotein amine dehydrogenase"/>
    <property type="match status" value="2"/>
</dbReference>
<dbReference type="GeneID" id="25261179"/>
<proteinExistence type="inferred from homology"/>
<accession>A0A098VLZ3</accession>
<sequence length="672" mass="76900">MISPGNQFTLEELGIDFTDLEEEYSIAPDLSTDHILLLDQIPKFEPAKEKAFITLLKTKLIGSFGTIRENGIYIPKDPETGNCKGFLFVELEDATQAKNVQQALHGRVLDKNHTILVLPFSELASIASTPITEFKFTPEPFTEKGHLKSWLCDERARDQFLAHHSDSISIFWNEGAHQDERVFSQSNISDRLQWSTTGIYLASFHQQGIMISGGPTFQPINRFSHPGVFAVEFSKADKFMVTYSAKPIAGLNSNVVIWDLSTGMFVKTFLFENLSEPNVKWSHDDKYAAFVGKNEVFLMNSTDSFNFVNGGNQSLGLPAISVVDIAFSPSKNLLAYWSMEYENTPAKVAVLEIPTFRLLRIKNLFNISHCNLYWHAESTYFAVSVDRSKGKKSSSIEIFRLNEKDVSVEFLELNGLLTSFSWEMTGDRFATIENDSGKLIINFYNMKKPLKSKDFTVTSRYEMGLIKSFEKRSIGSVLWNPKGRFFVFCGLENMAGMLEFYSINDKEEFELLSSIENFNATHAEWDPSGRFFATFQLHYLCKSDNNYTIWDFRGQTLRRQPMDVLKNFSWRPRPKILLSPEKVKDIKKNLKSYSAIFDQEDQANIVSTQQNQEKSKQNLVADWIAWKKAARADWCNILNDPNLFNTKKELSASTTVSEWVEEVLEETDEYFN</sequence>
<evidence type="ECO:0000259" key="6">
    <source>
        <dbReference type="PROSITE" id="PS50102"/>
    </source>
</evidence>
<dbReference type="InterPro" id="IPR011400">
    <property type="entry name" value="EIF3B"/>
</dbReference>
<comment type="similarity">
    <text evidence="5">Belongs to the eIF-3 subunit B family.</text>
</comment>
<reference evidence="7 8" key="1">
    <citation type="submission" date="2014-04" db="EMBL/GenBank/DDBJ databases">
        <title>A new species of microsporidia sheds light on the evolution of extreme parasitism.</title>
        <authorList>
            <person name="Haag K.L."/>
            <person name="James T.Y."/>
            <person name="Larsson R."/>
            <person name="Schaer T.M."/>
            <person name="Refardt D."/>
            <person name="Pombert J.-F."/>
            <person name="Ebert D."/>
        </authorList>
    </citation>
    <scope>NUCLEOTIDE SEQUENCE [LARGE SCALE GENOMIC DNA]</scope>
    <source>
        <strain evidence="7 8">UGP3</strain>
        <tissue evidence="7">Spores</tissue>
    </source>
</reference>
<dbReference type="Gene3D" id="3.30.70.330">
    <property type="match status" value="1"/>
</dbReference>
<keyword evidence="2 5" id="KW-0396">Initiation factor</keyword>
<dbReference type="GO" id="GO:0016282">
    <property type="term" value="C:eukaryotic 43S preinitiation complex"/>
    <property type="evidence" value="ECO:0007669"/>
    <property type="project" value="UniProtKB-UniRule"/>
</dbReference>
<dbReference type="GO" id="GO:0005852">
    <property type="term" value="C:eukaryotic translation initiation factor 3 complex"/>
    <property type="evidence" value="ECO:0007669"/>
    <property type="project" value="UniProtKB-UniRule"/>
</dbReference>
<dbReference type="AlphaFoldDB" id="A0A098VLZ3"/>
<evidence type="ECO:0000256" key="3">
    <source>
        <dbReference type="ARBA" id="ARBA00022884"/>
    </source>
</evidence>
<evidence type="ECO:0000256" key="5">
    <source>
        <dbReference type="HAMAP-Rule" id="MF_03001"/>
    </source>
</evidence>
<evidence type="ECO:0000256" key="1">
    <source>
        <dbReference type="ARBA" id="ARBA00022490"/>
    </source>
</evidence>
<protein>
    <recommendedName>
        <fullName evidence="5">Eukaryotic translation initiation factor 3 subunit B</fullName>
        <shortName evidence="5">eIF3b</shortName>
    </recommendedName>
    <alternativeName>
        <fullName evidence="5">Eukaryotic translation initiation factor 3 90 kDa subunit homolog</fullName>
        <shortName evidence="5">eIF3 p90</shortName>
    </alternativeName>
    <alternativeName>
        <fullName evidence="5">Translation initiation factor eIF3, p90 subunit homolog</fullName>
    </alternativeName>
</protein>
<comment type="caution">
    <text evidence="7">The sequence shown here is derived from an EMBL/GenBank/DDBJ whole genome shotgun (WGS) entry which is preliminary data.</text>
</comment>
<dbReference type="Proteomes" id="UP000029725">
    <property type="component" value="Unassembled WGS sequence"/>
</dbReference>
<dbReference type="VEuPathDB" id="MicrosporidiaDB:DI09_9p280"/>
<dbReference type="GO" id="GO:0033290">
    <property type="term" value="C:eukaryotic 48S preinitiation complex"/>
    <property type="evidence" value="ECO:0007669"/>
    <property type="project" value="UniProtKB-UniRule"/>
</dbReference>
<organism evidence="7 8">
    <name type="scientific">Mitosporidium daphniae</name>
    <dbReference type="NCBI Taxonomy" id="1485682"/>
    <lineage>
        <taxon>Eukaryota</taxon>
        <taxon>Fungi</taxon>
        <taxon>Fungi incertae sedis</taxon>
        <taxon>Microsporidia</taxon>
        <taxon>Mitosporidium</taxon>
    </lineage>
</organism>
<comment type="subcellular location">
    <subcellularLocation>
        <location evidence="5">Cytoplasm</location>
    </subcellularLocation>
</comment>
<dbReference type="GO" id="GO:0001732">
    <property type="term" value="P:formation of cytoplasmic translation initiation complex"/>
    <property type="evidence" value="ECO:0007669"/>
    <property type="project" value="UniProtKB-UniRule"/>
</dbReference>
<dbReference type="GO" id="GO:0003723">
    <property type="term" value="F:RNA binding"/>
    <property type="evidence" value="ECO:0007669"/>
    <property type="project" value="UniProtKB-UniRule"/>
</dbReference>